<keyword evidence="3" id="KW-1185">Reference proteome</keyword>
<comment type="caution">
    <text evidence="2">The sequence shown here is derived from an EMBL/GenBank/DDBJ whole genome shotgun (WGS) entry which is preliminary data.</text>
</comment>
<feature type="signal peptide" evidence="1">
    <location>
        <begin position="1"/>
        <end position="25"/>
    </location>
</feature>
<proteinExistence type="predicted"/>
<dbReference type="AlphaFoldDB" id="A0A1V6RVH0"/>
<dbReference type="Gene3D" id="3.50.4.10">
    <property type="entry name" value="Hepatocyte Growth Factor"/>
    <property type="match status" value="1"/>
</dbReference>
<dbReference type="EMBL" id="MDYP01000024">
    <property type="protein sequence ID" value="OQE05510.1"/>
    <property type="molecule type" value="Genomic_DNA"/>
</dbReference>
<gene>
    <name evidence="2" type="ORF">PENVUL_c024G04765</name>
</gene>
<evidence type="ECO:0000313" key="2">
    <source>
        <dbReference type="EMBL" id="OQE05510.1"/>
    </source>
</evidence>
<evidence type="ECO:0000313" key="3">
    <source>
        <dbReference type="Proteomes" id="UP000191518"/>
    </source>
</evidence>
<evidence type="ECO:0008006" key="4">
    <source>
        <dbReference type="Google" id="ProtNLM"/>
    </source>
</evidence>
<evidence type="ECO:0000256" key="1">
    <source>
        <dbReference type="SAM" id="SignalP"/>
    </source>
</evidence>
<accession>A0A1V6RVH0</accession>
<sequence length="157" mass="16841">MQSTSILLLTFLLAIEGLFSSLVSASCFPSAQNETIGFFSKAPLAYGYTHLSPSECANECDSMSTCQAWLFVVNANECQFYRSAPVAQAKSAGFIMGSCDRNGTRGTKSTSKVFLPASSSVVPGSQTAQSSLSNIQGHATHLSGHKRGHYHPHHQYD</sequence>
<dbReference type="Proteomes" id="UP000191518">
    <property type="component" value="Unassembled WGS sequence"/>
</dbReference>
<name>A0A1V6RVH0_9EURO</name>
<organism evidence="2 3">
    <name type="scientific">Penicillium vulpinum</name>
    <dbReference type="NCBI Taxonomy" id="29845"/>
    <lineage>
        <taxon>Eukaryota</taxon>
        <taxon>Fungi</taxon>
        <taxon>Dikarya</taxon>
        <taxon>Ascomycota</taxon>
        <taxon>Pezizomycotina</taxon>
        <taxon>Eurotiomycetes</taxon>
        <taxon>Eurotiomycetidae</taxon>
        <taxon>Eurotiales</taxon>
        <taxon>Aspergillaceae</taxon>
        <taxon>Penicillium</taxon>
    </lineage>
</organism>
<reference evidence="3" key="1">
    <citation type="journal article" date="2017" name="Nat. Microbiol.">
        <title>Global analysis of biosynthetic gene clusters reveals vast potential of secondary metabolite production in Penicillium species.</title>
        <authorList>
            <person name="Nielsen J.C."/>
            <person name="Grijseels S."/>
            <person name="Prigent S."/>
            <person name="Ji B."/>
            <person name="Dainat J."/>
            <person name="Nielsen K.F."/>
            <person name="Frisvad J.C."/>
            <person name="Workman M."/>
            <person name="Nielsen J."/>
        </authorList>
    </citation>
    <scope>NUCLEOTIDE SEQUENCE [LARGE SCALE GENOMIC DNA]</scope>
    <source>
        <strain evidence="3">IBT 29486</strain>
    </source>
</reference>
<feature type="chain" id="PRO_5012980593" description="Apple domain-containing protein" evidence="1">
    <location>
        <begin position="26"/>
        <end position="157"/>
    </location>
</feature>
<keyword evidence="1" id="KW-0732">Signal</keyword>
<protein>
    <recommendedName>
        <fullName evidence="4">Apple domain-containing protein</fullName>
    </recommendedName>
</protein>